<proteinExistence type="predicted"/>
<feature type="transmembrane region" description="Helical" evidence="7">
    <location>
        <begin position="84"/>
        <end position="104"/>
    </location>
</feature>
<evidence type="ECO:0000256" key="4">
    <source>
        <dbReference type="ARBA" id="ARBA00022989"/>
    </source>
</evidence>
<dbReference type="PANTHER" id="PTHR34820:SF4">
    <property type="entry name" value="INNER MEMBRANE PROTEIN YEBZ"/>
    <property type="match status" value="1"/>
</dbReference>
<keyword evidence="3 7" id="KW-0812">Transmembrane</keyword>
<feature type="transmembrane region" description="Helical" evidence="7">
    <location>
        <begin position="299"/>
        <end position="317"/>
    </location>
</feature>
<evidence type="ECO:0000313" key="9">
    <source>
        <dbReference type="EMBL" id="AXQ57884.1"/>
    </source>
</evidence>
<organism evidence="9 10">
    <name type="scientific">Streptomyces koyangensis</name>
    <dbReference type="NCBI Taxonomy" id="188770"/>
    <lineage>
        <taxon>Bacteria</taxon>
        <taxon>Bacillati</taxon>
        <taxon>Actinomycetota</taxon>
        <taxon>Actinomycetes</taxon>
        <taxon>Kitasatosporales</taxon>
        <taxon>Streptomycetaceae</taxon>
        <taxon>Streptomyces</taxon>
        <taxon>Streptomyces aurantiacus group</taxon>
    </lineage>
</organism>
<feature type="compositionally biased region" description="Low complexity" evidence="6">
    <location>
        <begin position="13"/>
        <end position="28"/>
    </location>
</feature>
<keyword evidence="2" id="KW-1003">Cell membrane</keyword>
<reference evidence="9 10" key="1">
    <citation type="submission" date="2018-08" db="EMBL/GenBank/DDBJ databases">
        <authorList>
            <person name="Ferrada E.E."/>
            <person name="Latorre B.A."/>
        </authorList>
    </citation>
    <scope>NUCLEOTIDE SEQUENCE [LARGE SCALE GENOMIC DNA]</scope>
    <source>
        <strain evidence="9 10">VK-A60T</strain>
    </source>
</reference>
<evidence type="ECO:0000256" key="3">
    <source>
        <dbReference type="ARBA" id="ARBA00022692"/>
    </source>
</evidence>
<dbReference type="GO" id="GO:0005886">
    <property type="term" value="C:plasma membrane"/>
    <property type="evidence" value="ECO:0007669"/>
    <property type="project" value="UniProtKB-SubCell"/>
</dbReference>
<dbReference type="KEGG" id="sky:D0C37_26985"/>
<feature type="transmembrane region" description="Helical" evidence="7">
    <location>
        <begin position="125"/>
        <end position="147"/>
    </location>
</feature>
<evidence type="ECO:0000256" key="7">
    <source>
        <dbReference type="SAM" id="Phobius"/>
    </source>
</evidence>
<gene>
    <name evidence="9" type="ORF">D0C37_26985</name>
</gene>
<name>A0A385DIY7_9ACTN</name>
<dbReference type="Proteomes" id="UP000259636">
    <property type="component" value="Chromosome"/>
</dbReference>
<evidence type="ECO:0000256" key="2">
    <source>
        <dbReference type="ARBA" id="ARBA00022475"/>
    </source>
</evidence>
<evidence type="ECO:0000256" key="5">
    <source>
        <dbReference type="ARBA" id="ARBA00023136"/>
    </source>
</evidence>
<comment type="subcellular location">
    <subcellularLocation>
        <location evidence="1">Cell membrane</location>
        <topology evidence="1">Multi-pass membrane protein</topology>
    </subcellularLocation>
</comment>
<dbReference type="Pfam" id="PF05425">
    <property type="entry name" value="CopD"/>
    <property type="match status" value="1"/>
</dbReference>
<dbReference type="InterPro" id="IPR008457">
    <property type="entry name" value="Cu-R_CopD_dom"/>
</dbReference>
<keyword evidence="4 7" id="KW-1133">Transmembrane helix</keyword>
<dbReference type="RefSeq" id="WP_101280228.1">
    <property type="nucleotide sequence ID" value="NZ_CP031742.1"/>
</dbReference>
<feature type="transmembrane region" description="Helical" evidence="7">
    <location>
        <begin position="44"/>
        <end position="64"/>
    </location>
</feature>
<keyword evidence="5 7" id="KW-0472">Membrane</keyword>
<feature type="transmembrane region" description="Helical" evidence="7">
    <location>
        <begin position="258"/>
        <end position="279"/>
    </location>
</feature>
<protein>
    <recommendedName>
        <fullName evidence="8">Copper resistance protein D domain-containing protein</fullName>
    </recommendedName>
</protein>
<dbReference type="GeneID" id="300117776"/>
<dbReference type="InterPro" id="IPR032694">
    <property type="entry name" value="CopC/D"/>
</dbReference>
<evidence type="ECO:0000313" key="10">
    <source>
        <dbReference type="Proteomes" id="UP000259636"/>
    </source>
</evidence>
<dbReference type="PANTHER" id="PTHR34820">
    <property type="entry name" value="INNER MEMBRANE PROTEIN YEBZ"/>
    <property type="match status" value="1"/>
</dbReference>
<feature type="transmembrane region" description="Helical" evidence="7">
    <location>
        <begin position="338"/>
        <end position="358"/>
    </location>
</feature>
<dbReference type="GO" id="GO:0006825">
    <property type="term" value="P:copper ion transport"/>
    <property type="evidence" value="ECO:0007669"/>
    <property type="project" value="InterPro"/>
</dbReference>
<evidence type="ECO:0000256" key="6">
    <source>
        <dbReference type="SAM" id="MobiDB-lite"/>
    </source>
</evidence>
<dbReference type="EMBL" id="CP031742">
    <property type="protein sequence ID" value="AXQ57884.1"/>
    <property type="molecule type" value="Genomic_DNA"/>
</dbReference>
<feature type="transmembrane region" description="Helical" evidence="7">
    <location>
        <begin position="159"/>
        <end position="182"/>
    </location>
</feature>
<feature type="transmembrane region" description="Helical" evidence="7">
    <location>
        <begin position="189"/>
        <end position="207"/>
    </location>
</feature>
<accession>A0A385DIY7</accession>
<sequence length="360" mass="36923">MSFIRPPADGPVGTPRPAEGAAPAPGQHGVRPARVVALPSATGAARALAVVGLLTLGALIPLLGPGAALEGTGEALAPAARPVGVLRTVLFAALCVQVGEIWVARMVPAVPGAPAGLLPRAWSPVAACCGLLAAVALSAIVANGNIWPRTWSELRFGELYGTGDGVLALLEINAFAAAWLLALSRRPGLAALPLAVLVVAEAVRAHPEIETPLLGMALTLVHLTCGALWAGGLLQVLRVLRLWQGHGLREQGAALLARYARAAAWLFAAVTVTGTLSTLRRMEPHTVLEQLTTTGYGRTLLAKLLLLAVVAVLALRARRRAVAAGDPGAVFAPGRAEVALLGLVVAVSALLTALPVPIRW</sequence>
<dbReference type="AlphaFoldDB" id="A0A385DIY7"/>
<feature type="region of interest" description="Disordered" evidence="6">
    <location>
        <begin position="1"/>
        <end position="28"/>
    </location>
</feature>
<evidence type="ECO:0000256" key="1">
    <source>
        <dbReference type="ARBA" id="ARBA00004651"/>
    </source>
</evidence>
<feature type="transmembrane region" description="Helical" evidence="7">
    <location>
        <begin position="213"/>
        <end position="237"/>
    </location>
</feature>
<feature type="domain" description="Copper resistance protein D" evidence="8">
    <location>
        <begin position="254"/>
        <end position="351"/>
    </location>
</feature>
<evidence type="ECO:0000259" key="8">
    <source>
        <dbReference type="Pfam" id="PF05425"/>
    </source>
</evidence>